<organism evidence="2">
    <name type="scientific">Streptomyces sp. R39</name>
    <dbReference type="NCBI Taxonomy" id="3238631"/>
    <lineage>
        <taxon>Bacteria</taxon>
        <taxon>Bacillati</taxon>
        <taxon>Actinomycetota</taxon>
        <taxon>Actinomycetes</taxon>
        <taxon>Kitasatosporales</taxon>
        <taxon>Streptomycetaceae</taxon>
        <taxon>Streptomyces</taxon>
    </lineage>
</organism>
<dbReference type="EMBL" id="CP163441">
    <property type="protein sequence ID" value="XDQ47848.1"/>
    <property type="molecule type" value="Genomic_DNA"/>
</dbReference>
<evidence type="ECO:0000256" key="1">
    <source>
        <dbReference type="SAM" id="MobiDB-lite"/>
    </source>
</evidence>
<name>A0AB39QWH2_9ACTN</name>
<accession>A0AB39QWH2</accession>
<dbReference type="RefSeq" id="WP_369226708.1">
    <property type="nucleotide sequence ID" value="NZ_CP163441.1"/>
</dbReference>
<evidence type="ECO:0000313" key="2">
    <source>
        <dbReference type="EMBL" id="XDQ47848.1"/>
    </source>
</evidence>
<sequence length="126" mass="13497">MNRRAVQGHGEPTGQGLTYGDESVELEDGGRYADVADPATGTVRLCARRCDTCIFHPGNLMHLQPGRVTEMVTRAGRAEGHVVCHKTLGTEASAICRGFADGPDQGRSLALRLARALGTLREISPR</sequence>
<proteinExistence type="predicted"/>
<feature type="region of interest" description="Disordered" evidence="1">
    <location>
        <begin position="1"/>
        <end position="21"/>
    </location>
</feature>
<gene>
    <name evidence="2" type="ORF">AB5J52_39360</name>
</gene>
<reference evidence="2" key="1">
    <citation type="submission" date="2024-07" db="EMBL/GenBank/DDBJ databases">
        <authorList>
            <person name="Yu S.T."/>
        </authorList>
    </citation>
    <scope>NUCLEOTIDE SEQUENCE</scope>
    <source>
        <strain evidence="2">R39</strain>
    </source>
</reference>
<dbReference type="AlphaFoldDB" id="A0AB39QWH2"/>
<protein>
    <submittedName>
        <fullName evidence="2">Uncharacterized protein</fullName>
    </submittedName>
</protein>